<sequence length="267" mass="28515">MSAINGTGTHVRIGLDAPPRVASLGVGVHGTVSPRDVFRLPDLWQLHLYRYEAELTVDGVPHTIRPGHVSLVPPGALVRFHYRGRSEHLFAHLELPSAGERLTVPLMQDAGTQTPVLTDLMQRAVAAAPRNSARAAAELWAVLWRVADLATPADGGAAGPHPAVALAVAHIESHLAAQLTVPDVAHAAGVSHNHLIRLFRAETGTTVVAYIRHRRMERARHLLRESTLSVPAIAAAVGIGDLQAFNKACRRELGASPRAVRARVGGT</sequence>
<dbReference type="SUPFAM" id="SSF46689">
    <property type="entry name" value="Homeodomain-like"/>
    <property type="match status" value="2"/>
</dbReference>
<evidence type="ECO:0000256" key="3">
    <source>
        <dbReference type="ARBA" id="ARBA00023163"/>
    </source>
</evidence>
<evidence type="ECO:0000313" key="5">
    <source>
        <dbReference type="EMBL" id="XDQ02138.1"/>
    </source>
</evidence>
<accession>A0AB39MBB8</accession>
<gene>
    <name evidence="5" type="ORF">AB5J58_18885</name>
</gene>
<dbReference type="InterPro" id="IPR050204">
    <property type="entry name" value="AraC_XylS_family_regulators"/>
</dbReference>
<dbReference type="RefSeq" id="WP_352109265.1">
    <property type="nucleotide sequence ID" value="NZ_CP163431.1"/>
</dbReference>
<dbReference type="Gene3D" id="1.10.10.60">
    <property type="entry name" value="Homeodomain-like"/>
    <property type="match status" value="1"/>
</dbReference>
<dbReference type="PROSITE" id="PS01124">
    <property type="entry name" value="HTH_ARAC_FAMILY_2"/>
    <property type="match status" value="1"/>
</dbReference>
<dbReference type="GO" id="GO:0003700">
    <property type="term" value="F:DNA-binding transcription factor activity"/>
    <property type="evidence" value="ECO:0007669"/>
    <property type="project" value="InterPro"/>
</dbReference>
<reference evidence="5" key="1">
    <citation type="submission" date="2024-07" db="EMBL/GenBank/DDBJ databases">
        <authorList>
            <person name="Yu S.T."/>
        </authorList>
    </citation>
    <scope>NUCLEOTIDE SEQUENCE</scope>
    <source>
        <strain evidence="5">R08</strain>
    </source>
</reference>
<protein>
    <submittedName>
        <fullName evidence="5">Helix-turn-helix domain-containing protein</fullName>
    </submittedName>
</protein>
<evidence type="ECO:0000256" key="1">
    <source>
        <dbReference type="ARBA" id="ARBA00023015"/>
    </source>
</evidence>
<dbReference type="Pfam" id="PF12833">
    <property type="entry name" value="HTH_18"/>
    <property type="match status" value="1"/>
</dbReference>
<dbReference type="AlphaFoldDB" id="A0AB39MBB8"/>
<evidence type="ECO:0000259" key="4">
    <source>
        <dbReference type="PROSITE" id="PS01124"/>
    </source>
</evidence>
<feature type="domain" description="HTH araC/xylS-type" evidence="4">
    <location>
        <begin position="165"/>
        <end position="263"/>
    </location>
</feature>
<dbReference type="PANTHER" id="PTHR46796">
    <property type="entry name" value="HTH-TYPE TRANSCRIPTIONAL ACTIVATOR RHAS-RELATED"/>
    <property type="match status" value="1"/>
</dbReference>
<dbReference type="InterPro" id="IPR009057">
    <property type="entry name" value="Homeodomain-like_sf"/>
</dbReference>
<dbReference type="InterPro" id="IPR018060">
    <property type="entry name" value="HTH_AraC"/>
</dbReference>
<dbReference type="EMBL" id="CP163431">
    <property type="protein sequence ID" value="XDQ02138.1"/>
    <property type="molecule type" value="Genomic_DNA"/>
</dbReference>
<name>A0AB39MBB8_9ACTN</name>
<dbReference type="SMART" id="SM00342">
    <property type="entry name" value="HTH_ARAC"/>
    <property type="match status" value="1"/>
</dbReference>
<keyword evidence="2" id="KW-0238">DNA-binding</keyword>
<keyword evidence="1" id="KW-0805">Transcription regulation</keyword>
<organism evidence="5">
    <name type="scientific">Streptomyces sp. R08</name>
    <dbReference type="NCBI Taxonomy" id="3238624"/>
    <lineage>
        <taxon>Bacteria</taxon>
        <taxon>Bacillati</taxon>
        <taxon>Actinomycetota</taxon>
        <taxon>Actinomycetes</taxon>
        <taxon>Kitasatosporales</taxon>
        <taxon>Streptomycetaceae</taxon>
        <taxon>Streptomyces</taxon>
    </lineage>
</organism>
<evidence type="ECO:0000256" key="2">
    <source>
        <dbReference type="ARBA" id="ARBA00023125"/>
    </source>
</evidence>
<keyword evidence="3" id="KW-0804">Transcription</keyword>
<proteinExistence type="predicted"/>
<dbReference type="GO" id="GO:0043565">
    <property type="term" value="F:sequence-specific DNA binding"/>
    <property type="evidence" value="ECO:0007669"/>
    <property type="project" value="InterPro"/>
</dbReference>